<protein>
    <submittedName>
        <fullName evidence="3">Glyoxalase</fullName>
    </submittedName>
</protein>
<dbReference type="EMBL" id="MCOK01000001">
    <property type="protein sequence ID" value="OOC54357.1"/>
    <property type="molecule type" value="Genomic_DNA"/>
</dbReference>
<evidence type="ECO:0000256" key="1">
    <source>
        <dbReference type="SAM" id="MobiDB-lite"/>
    </source>
</evidence>
<keyword evidence="4" id="KW-1185">Reference proteome</keyword>
<reference evidence="4" key="1">
    <citation type="submission" date="2016-08" db="EMBL/GenBank/DDBJ databases">
        <authorList>
            <person name="Tokovenko B."/>
            <person name="Kalinowski J."/>
        </authorList>
    </citation>
    <scope>NUCLEOTIDE SEQUENCE [LARGE SCALE GENOMIC DNA]</scope>
    <source>
        <strain evidence="4">UTMC102</strain>
    </source>
</reference>
<comment type="caution">
    <text evidence="3">The sequence shown here is derived from an EMBL/GenBank/DDBJ whole genome shotgun (WGS) entry which is preliminary data.</text>
</comment>
<evidence type="ECO:0000313" key="4">
    <source>
        <dbReference type="Proteomes" id="UP000189004"/>
    </source>
</evidence>
<evidence type="ECO:0000259" key="2">
    <source>
        <dbReference type="PROSITE" id="PS51819"/>
    </source>
</evidence>
<name>A0A1V3C0L3_9ACTN</name>
<dbReference type="Pfam" id="PF00903">
    <property type="entry name" value="Glyoxalase"/>
    <property type="match status" value="2"/>
</dbReference>
<dbReference type="PANTHER" id="PTHR43279:SF1">
    <property type="entry name" value="CATECHOL-2,3-DIOXYGENASE"/>
    <property type="match status" value="1"/>
</dbReference>
<gene>
    <name evidence="3" type="ORF">NOSIN_11530</name>
</gene>
<dbReference type="Gene3D" id="3.10.180.10">
    <property type="entry name" value="2,3-Dihydroxybiphenyl 1,2-Dioxygenase, domain 1"/>
    <property type="match status" value="2"/>
</dbReference>
<dbReference type="PANTHER" id="PTHR43279">
    <property type="entry name" value="CATECHOL-2,3-DIOXYGENASE"/>
    <property type="match status" value="1"/>
</dbReference>
<dbReference type="AlphaFoldDB" id="A0A1V3C0L3"/>
<organism evidence="3 4">
    <name type="scientific">Nocardiopsis sinuspersici</name>
    <dbReference type="NCBI Taxonomy" id="501010"/>
    <lineage>
        <taxon>Bacteria</taxon>
        <taxon>Bacillati</taxon>
        <taxon>Actinomycetota</taxon>
        <taxon>Actinomycetes</taxon>
        <taxon>Streptosporangiales</taxon>
        <taxon>Nocardiopsidaceae</taxon>
        <taxon>Nocardiopsis</taxon>
    </lineage>
</organism>
<dbReference type="PROSITE" id="PS51819">
    <property type="entry name" value="VOC"/>
    <property type="match status" value="2"/>
</dbReference>
<dbReference type="InterPro" id="IPR004360">
    <property type="entry name" value="Glyas_Fos-R_dOase_dom"/>
</dbReference>
<dbReference type="RefSeq" id="WP_077690762.1">
    <property type="nucleotide sequence ID" value="NZ_MCOK01000001.1"/>
</dbReference>
<dbReference type="Proteomes" id="UP000189004">
    <property type="component" value="Unassembled WGS sequence"/>
</dbReference>
<dbReference type="InterPro" id="IPR037523">
    <property type="entry name" value="VOC_core"/>
</dbReference>
<dbReference type="InterPro" id="IPR029068">
    <property type="entry name" value="Glyas_Bleomycin-R_OHBP_Dase"/>
</dbReference>
<dbReference type="OrthoDB" id="9792626at2"/>
<dbReference type="STRING" id="501010.NOSIN_11530"/>
<feature type="domain" description="VOC" evidence="2">
    <location>
        <begin position="24"/>
        <end position="145"/>
    </location>
</feature>
<proteinExistence type="predicted"/>
<feature type="domain" description="VOC" evidence="2">
    <location>
        <begin position="189"/>
        <end position="313"/>
    </location>
</feature>
<accession>A0A1V3C0L3</accession>
<feature type="region of interest" description="Disordered" evidence="1">
    <location>
        <begin position="1"/>
        <end position="22"/>
    </location>
</feature>
<dbReference type="SUPFAM" id="SSF54593">
    <property type="entry name" value="Glyoxalase/Bleomycin resistance protein/Dihydroxybiphenyl dioxygenase"/>
    <property type="match status" value="2"/>
</dbReference>
<sequence length="313" mass="34093">MSDSAKSAPHAPSVDERHLNEDTGMDAVTLHVGDLESMTSYYANALVMEPIEERSHGRRVHRVLGRGGTPMVRLVSTPGLPAVDPRQAGLFHTAFLFEDPASLAATVYRAAREPRSRFVGSSDHLVSEAFYFTDPEGNGIELYTDRDRSAWRYDHGRLRMSTLYLDPDTYLRTHLDESVIAQGPSRAGKVGHVHLQVGDIETARAFYVDAIGFETTVDTYPGALFAAAGGYHHHVAMNTWQSAGAGPRAASLGLGDVAVTVPDRRDLDALVARLRAHGLDHADTGRSVVLRDPWGTQVTVALPGTSTEELLER</sequence>
<evidence type="ECO:0000313" key="3">
    <source>
        <dbReference type="EMBL" id="OOC54357.1"/>
    </source>
</evidence>